<dbReference type="EC" id="1.14.14.5" evidence="2 7"/>
<dbReference type="SUPFAM" id="SSF51679">
    <property type="entry name" value="Bacterial luciferase-like"/>
    <property type="match status" value="1"/>
</dbReference>
<evidence type="ECO:0000256" key="6">
    <source>
        <dbReference type="ARBA" id="ARBA00023033"/>
    </source>
</evidence>
<dbReference type="AlphaFoldDB" id="S4XYB3"/>
<dbReference type="GO" id="GO:0008726">
    <property type="term" value="F:alkanesulfonate monooxygenase activity"/>
    <property type="evidence" value="ECO:0007669"/>
    <property type="project" value="UniProtKB-UniRule"/>
</dbReference>
<evidence type="ECO:0000256" key="3">
    <source>
        <dbReference type="ARBA" id="ARBA00022630"/>
    </source>
</evidence>
<dbReference type="InterPro" id="IPR036661">
    <property type="entry name" value="Luciferase-like_sf"/>
</dbReference>
<evidence type="ECO:0000259" key="8">
    <source>
        <dbReference type="Pfam" id="PF00296"/>
    </source>
</evidence>
<dbReference type="STRING" id="1254432.SCE1572_14300"/>
<dbReference type="Pfam" id="PF00296">
    <property type="entry name" value="Bac_luciferase"/>
    <property type="match status" value="1"/>
</dbReference>
<evidence type="ECO:0000256" key="2">
    <source>
        <dbReference type="ARBA" id="ARBA00012113"/>
    </source>
</evidence>
<dbReference type="CDD" id="cd01094">
    <property type="entry name" value="Alkanesulfonate_monoxygenase"/>
    <property type="match status" value="1"/>
</dbReference>
<gene>
    <name evidence="7" type="primary">ssuD</name>
    <name evidence="9" type="ORF">SCE1572_14300</name>
</gene>
<dbReference type="KEGG" id="scu:SCE1572_14300"/>
<dbReference type="Gene3D" id="3.20.20.30">
    <property type="entry name" value="Luciferase-like domain"/>
    <property type="match status" value="1"/>
</dbReference>
<dbReference type="InterPro" id="IPR019911">
    <property type="entry name" value="Alkanesulphonate_mOase_FMN-dep"/>
</dbReference>
<dbReference type="PANTHER" id="PTHR42847">
    <property type="entry name" value="ALKANESULFONATE MONOOXYGENASE"/>
    <property type="match status" value="1"/>
</dbReference>
<comment type="similarity">
    <text evidence="1 7">Belongs to the SsuD family.</text>
</comment>
<proteinExistence type="inferred from homology"/>
<keyword evidence="3 7" id="KW-0285">Flavoprotein</keyword>
<name>S4XYB3_SORCE</name>
<dbReference type="Proteomes" id="UP000014803">
    <property type="component" value="Chromosome"/>
</dbReference>
<comment type="function">
    <text evidence="7">Catalyzes the desulfonation of aliphatic sulfonates.</text>
</comment>
<dbReference type="InterPro" id="IPR050172">
    <property type="entry name" value="SsuD_RutA_monooxygenase"/>
</dbReference>
<accession>S4XYB3</accession>
<evidence type="ECO:0000313" key="9">
    <source>
        <dbReference type="EMBL" id="AGP35598.1"/>
    </source>
</evidence>
<dbReference type="NCBIfam" id="TIGR03565">
    <property type="entry name" value="alk_sulf_monoox"/>
    <property type="match status" value="1"/>
</dbReference>
<dbReference type="InterPro" id="IPR011251">
    <property type="entry name" value="Luciferase-like_dom"/>
</dbReference>
<evidence type="ECO:0000313" key="10">
    <source>
        <dbReference type="Proteomes" id="UP000014803"/>
    </source>
</evidence>
<dbReference type="PANTHER" id="PTHR42847:SF4">
    <property type="entry name" value="ALKANESULFONATE MONOOXYGENASE-RELATED"/>
    <property type="match status" value="1"/>
</dbReference>
<keyword evidence="4 7" id="KW-0288">FMN</keyword>
<dbReference type="HOGENOM" id="CLU_027853_1_0_7"/>
<keyword evidence="5 7" id="KW-0560">Oxidoreductase</keyword>
<evidence type="ECO:0000256" key="7">
    <source>
        <dbReference type="HAMAP-Rule" id="MF_01229"/>
    </source>
</evidence>
<reference evidence="9 10" key="1">
    <citation type="journal article" date="2013" name="Sci. Rep.">
        <title>Extraordinary expansion of a Sorangium cellulosum genome from an alkaline milieu.</title>
        <authorList>
            <person name="Han K."/>
            <person name="Li Z.F."/>
            <person name="Peng R."/>
            <person name="Zhu L.P."/>
            <person name="Zhou T."/>
            <person name="Wang L.G."/>
            <person name="Li S.G."/>
            <person name="Zhang X.B."/>
            <person name="Hu W."/>
            <person name="Wu Z.H."/>
            <person name="Qin N."/>
            <person name="Li Y.Z."/>
        </authorList>
    </citation>
    <scope>NUCLEOTIDE SEQUENCE [LARGE SCALE GENOMIC DNA]</scope>
    <source>
        <strain evidence="9 10">So0157-2</strain>
    </source>
</reference>
<dbReference type="NCBIfam" id="NF001939">
    <property type="entry name" value="PRK00719.1"/>
    <property type="match status" value="1"/>
</dbReference>
<dbReference type="PATRIC" id="fig|1254432.3.peg.3218"/>
<protein>
    <recommendedName>
        <fullName evidence="2 7">Alkanesulfonate monooxygenase</fullName>
        <ecNumber evidence="2 7">1.14.14.5</ecNumber>
    </recommendedName>
    <alternativeName>
        <fullName evidence="7">FMNH2-dependent aliphatic sulfonate monooxygenase</fullName>
    </alternativeName>
</protein>
<keyword evidence="6 7" id="KW-0503">Monooxygenase</keyword>
<dbReference type="eggNOG" id="COG2141">
    <property type="taxonomic scope" value="Bacteria"/>
</dbReference>
<dbReference type="GO" id="GO:0046306">
    <property type="term" value="P:alkanesulfonate catabolic process"/>
    <property type="evidence" value="ECO:0007669"/>
    <property type="project" value="TreeGrafter"/>
</dbReference>
<evidence type="ECO:0000256" key="1">
    <source>
        <dbReference type="ARBA" id="ARBA00007044"/>
    </source>
</evidence>
<evidence type="ECO:0000256" key="4">
    <source>
        <dbReference type="ARBA" id="ARBA00022643"/>
    </source>
</evidence>
<dbReference type="HAMAP" id="MF_01229">
    <property type="entry name" value="Alkanesulf_monooxygen"/>
    <property type="match status" value="1"/>
</dbReference>
<dbReference type="EMBL" id="CP003969">
    <property type="protein sequence ID" value="AGP35598.1"/>
    <property type="molecule type" value="Genomic_DNA"/>
</dbReference>
<evidence type="ECO:0000256" key="5">
    <source>
        <dbReference type="ARBA" id="ARBA00023002"/>
    </source>
</evidence>
<sequence length="446" mass="48377">MLPEQQSLRARCCSSSNCCSSGSAAARTGALGRRPALARKPIASRLRRETCFRAAGPVIHGRGAHDFMNIFWFLPTHGDGRYLGTADGARPVSLAYLRQIAQAADDLGYYGVLLPTGRSCEDAWAIASAMIPLTQRLRFLVALRPGIVSPTWAARMASTVDRLSDGRLILNVVTGGDPAEAEGDGVFLGHDERYAVTDEFLTIWRRVMAGETVDFEGKHLRVKGAKLLVPPIQAPHPPLYIGGSSPAGHALAARHHDVYLTWGEPPAAVAEKIADVRRRAAAEGREVRFGIRLHVIVRETAEAAWAAANDLIRHLDDRAIAAAQQAFARFDSEGQRRMAALHNGRREALEISPNLWAGVGLVRGGAGTALVGDPETVALRMREYAELGIDTFILSGYPHLEEAYRVAELLFPRLSVARKGPDVRTNLTGPFGEVIANDILPQRSQS</sequence>
<comment type="catalytic activity">
    <reaction evidence="7">
        <text>an alkanesulfonate + FMNH2 + O2 = an aldehyde + FMN + sulfite + H2O + 2 H(+)</text>
        <dbReference type="Rhea" id="RHEA:23064"/>
        <dbReference type="ChEBI" id="CHEBI:15377"/>
        <dbReference type="ChEBI" id="CHEBI:15378"/>
        <dbReference type="ChEBI" id="CHEBI:15379"/>
        <dbReference type="ChEBI" id="CHEBI:17359"/>
        <dbReference type="ChEBI" id="CHEBI:17478"/>
        <dbReference type="ChEBI" id="CHEBI:57618"/>
        <dbReference type="ChEBI" id="CHEBI:58210"/>
        <dbReference type="ChEBI" id="CHEBI:134249"/>
        <dbReference type="EC" id="1.14.14.5"/>
    </reaction>
</comment>
<organism evidence="9 10">
    <name type="scientific">Sorangium cellulosum So0157-2</name>
    <dbReference type="NCBI Taxonomy" id="1254432"/>
    <lineage>
        <taxon>Bacteria</taxon>
        <taxon>Pseudomonadati</taxon>
        <taxon>Myxococcota</taxon>
        <taxon>Polyangia</taxon>
        <taxon>Polyangiales</taxon>
        <taxon>Polyangiaceae</taxon>
        <taxon>Sorangium</taxon>
    </lineage>
</organism>
<feature type="domain" description="Luciferase-like" evidence="8">
    <location>
        <begin position="68"/>
        <end position="390"/>
    </location>
</feature>